<evidence type="ECO:0008006" key="9">
    <source>
        <dbReference type="Google" id="ProtNLM"/>
    </source>
</evidence>
<dbReference type="InterPro" id="IPR004911">
    <property type="entry name" value="Interferon-induced_GILT"/>
</dbReference>
<protein>
    <recommendedName>
        <fullName evidence="9">Gamma interferon inducible lysosomal thiol reductase GILT</fullName>
    </recommendedName>
</protein>
<dbReference type="GO" id="GO:0005576">
    <property type="term" value="C:extracellular region"/>
    <property type="evidence" value="ECO:0007669"/>
    <property type="project" value="UniProtKB-SubCell"/>
</dbReference>
<proteinExistence type="inferred from homology"/>
<evidence type="ECO:0000256" key="1">
    <source>
        <dbReference type="ARBA" id="ARBA00004613"/>
    </source>
</evidence>
<organism evidence="7 8">
    <name type="scientific">Monosporascus ibericus</name>
    <dbReference type="NCBI Taxonomy" id="155417"/>
    <lineage>
        <taxon>Eukaryota</taxon>
        <taxon>Fungi</taxon>
        <taxon>Dikarya</taxon>
        <taxon>Ascomycota</taxon>
        <taxon>Pezizomycotina</taxon>
        <taxon>Sordariomycetes</taxon>
        <taxon>Xylariomycetidae</taxon>
        <taxon>Xylariales</taxon>
        <taxon>Xylariales incertae sedis</taxon>
        <taxon>Monosporascus</taxon>
    </lineage>
</organism>
<gene>
    <name evidence="7" type="ORF">DL764_006228</name>
</gene>
<dbReference type="AlphaFoldDB" id="A0A4Q4T7C7"/>
<dbReference type="Proteomes" id="UP000293360">
    <property type="component" value="Unassembled WGS sequence"/>
</dbReference>
<comment type="caution">
    <text evidence="7">The sequence shown here is derived from an EMBL/GenBank/DDBJ whole genome shotgun (WGS) entry which is preliminary data.</text>
</comment>
<reference evidence="7 8" key="1">
    <citation type="submission" date="2018-06" db="EMBL/GenBank/DDBJ databases">
        <title>Complete Genomes of Monosporascus.</title>
        <authorList>
            <person name="Robinson A.J."/>
            <person name="Natvig D.O."/>
        </authorList>
    </citation>
    <scope>NUCLEOTIDE SEQUENCE [LARGE SCALE GENOMIC DNA]</scope>
    <source>
        <strain evidence="7 8">CBS 110550</strain>
    </source>
</reference>
<accession>A0A4Q4T7C7</accession>
<evidence type="ECO:0000256" key="4">
    <source>
        <dbReference type="ARBA" id="ARBA00022729"/>
    </source>
</evidence>
<comment type="subcellular location">
    <subcellularLocation>
        <location evidence="1">Secreted</location>
    </subcellularLocation>
</comment>
<evidence type="ECO:0000256" key="3">
    <source>
        <dbReference type="ARBA" id="ARBA00022525"/>
    </source>
</evidence>
<comment type="similarity">
    <text evidence="2">Belongs to the GILT family.</text>
</comment>
<dbReference type="Pfam" id="PF03227">
    <property type="entry name" value="GILT"/>
    <property type="match status" value="1"/>
</dbReference>
<evidence type="ECO:0000313" key="7">
    <source>
        <dbReference type="EMBL" id="RYP01349.1"/>
    </source>
</evidence>
<dbReference type="OrthoDB" id="958254at2759"/>
<evidence type="ECO:0000256" key="5">
    <source>
        <dbReference type="ARBA" id="ARBA00023180"/>
    </source>
</evidence>
<feature type="signal peptide" evidence="6">
    <location>
        <begin position="1"/>
        <end position="17"/>
    </location>
</feature>
<keyword evidence="8" id="KW-1185">Reference proteome</keyword>
<evidence type="ECO:0000313" key="8">
    <source>
        <dbReference type="Proteomes" id="UP000293360"/>
    </source>
</evidence>
<dbReference type="STRING" id="155417.A0A4Q4T7C7"/>
<sequence>MIAVLLYMLSSATAVSAYSGQRLASSPLEHTAPLARHDGTNEMNPSERVPFEIHIMSKCPDAQYCLSELVVPAMDQVRDLVDFNVSYIGMPHDDDVVVCQHGPTECEGNILELMVAHLNPAPIVHLGFTNCMTQQYPLIPDRGLVEACARVHNVDLEKLYQLFADKAFGLKLLRESVIRSDDQRLQKSDNFEMDMDMNIGGGTACKTNMLWNRYTIDACAYRIRGDGFD</sequence>
<keyword evidence="5" id="KW-0325">Glycoprotein</keyword>
<dbReference type="EMBL" id="QJNU01000362">
    <property type="protein sequence ID" value="RYP01349.1"/>
    <property type="molecule type" value="Genomic_DNA"/>
</dbReference>
<name>A0A4Q4T7C7_9PEZI</name>
<evidence type="ECO:0000256" key="2">
    <source>
        <dbReference type="ARBA" id="ARBA00005679"/>
    </source>
</evidence>
<keyword evidence="4 6" id="KW-0732">Signal</keyword>
<feature type="chain" id="PRO_5020927979" description="Gamma interferon inducible lysosomal thiol reductase GILT" evidence="6">
    <location>
        <begin position="18"/>
        <end position="229"/>
    </location>
</feature>
<dbReference type="PANTHER" id="PTHR13234:SF8">
    <property type="entry name" value="GAMMA-INTERFERON-INDUCIBLE LYSOSOMAL THIOL REDUCTASE"/>
    <property type="match status" value="1"/>
</dbReference>
<keyword evidence="3" id="KW-0964">Secreted</keyword>
<evidence type="ECO:0000256" key="6">
    <source>
        <dbReference type="SAM" id="SignalP"/>
    </source>
</evidence>
<dbReference type="PANTHER" id="PTHR13234">
    <property type="entry name" value="GAMMA-INTERFERON INDUCIBLE LYSOSOMAL THIOL REDUCTASE GILT"/>
    <property type="match status" value="1"/>
</dbReference>
<dbReference type="GO" id="GO:0016671">
    <property type="term" value="F:oxidoreductase activity, acting on a sulfur group of donors, disulfide as acceptor"/>
    <property type="evidence" value="ECO:0007669"/>
    <property type="project" value="InterPro"/>
</dbReference>